<evidence type="ECO:0000313" key="2">
    <source>
        <dbReference type="Proteomes" id="UP000054566"/>
    </source>
</evidence>
<accession>A0A0L0CYQ7</accession>
<sequence>MYINKNIKYDNTNQDQNNGINLFDIFNYKIMNSKINMDINGYKPKNVKQEEIDMSYKEDDDKKNNIKKYNIKKYNIKKYNIKKYNIDNNQYVNQVNIINHSSYLHLLYISAFPFEVEQIYTHSELYNQVYDTIVSLNLKRKIIKELLHYPYYVDIYLLKKINTLIKFKMSLYLLHECI</sequence>
<dbReference type="AlphaFoldDB" id="A0A0L0CYQ7"/>
<dbReference type="Proteomes" id="UP000054566">
    <property type="component" value="Unassembled WGS sequence"/>
</dbReference>
<dbReference type="EMBL" id="GG664585">
    <property type="protein sequence ID" value="KNC37580.1"/>
    <property type="molecule type" value="Genomic_DNA"/>
</dbReference>
<evidence type="ECO:0000313" key="1">
    <source>
        <dbReference type="EMBL" id="KNC37580.1"/>
    </source>
</evidence>
<protein>
    <submittedName>
        <fullName evidence="1">Uncharacterized protein</fullName>
    </submittedName>
</protein>
<name>A0A0L0CYQ7_PLAFA</name>
<dbReference type="OrthoDB" id="370750at2759"/>
<reference evidence="2" key="2">
    <citation type="submission" date="2015-07" db="EMBL/GenBank/DDBJ databases">
        <title>The genome sequence of Plasmodium falciparum RAJ116.</title>
        <authorList>
            <consortium name="The Broad Institute Genome Sequencing Platform"/>
            <person name="Volkman S.K."/>
            <person name="Neafsey D.E."/>
            <person name="Dash A.P."/>
            <person name="Chitnis C.E."/>
            <person name="Hartl D.L."/>
            <person name="Young S.K."/>
            <person name="Kodira C.D."/>
            <person name="Zeng Q."/>
            <person name="Koehrsen M."/>
            <person name="Godfrey P."/>
            <person name="Alvarado L."/>
            <person name="Berlin A."/>
            <person name="Borenstein D."/>
            <person name="Chen Z."/>
            <person name="Engels R."/>
            <person name="Freedman E."/>
            <person name="Gellesch M."/>
            <person name="Goldberg J."/>
            <person name="Griggs A."/>
            <person name="Gujja S."/>
            <person name="Heiman D."/>
            <person name="Hepburn T."/>
            <person name="Howarth C."/>
            <person name="Jen D."/>
            <person name="Larson L."/>
            <person name="Lewis B."/>
            <person name="Mehta T."/>
            <person name="Park D."/>
            <person name="Pearson M."/>
            <person name="Roberts A."/>
            <person name="Saif S."/>
            <person name="Shea T."/>
            <person name="Shenoy N."/>
            <person name="Sisk P."/>
            <person name="Stolte C."/>
            <person name="Sykes S."/>
            <person name="Walk T."/>
            <person name="White J."/>
            <person name="Yandava C."/>
            <person name="Wirth D.F."/>
            <person name="Nusbaum C."/>
            <person name="Birren B."/>
        </authorList>
    </citation>
    <scope>NUCLEOTIDE SEQUENCE [LARGE SCALE GENOMIC DNA]</scope>
    <source>
        <strain evidence="2">RAJ116</strain>
    </source>
</reference>
<proteinExistence type="predicted"/>
<organism evidence="1 2">
    <name type="scientific">Plasmodium falciparum RAJ116</name>
    <dbReference type="NCBI Taxonomy" id="580058"/>
    <lineage>
        <taxon>Eukaryota</taxon>
        <taxon>Sar</taxon>
        <taxon>Alveolata</taxon>
        <taxon>Apicomplexa</taxon>
        <taxon>Aconoidasida</taxon>
        <taxon>Haemosporida</taxon>
        <taxon>Plasmodiidae</taxon>
        <taxon>Plasmodium</taxon>
        <taxon>Plasmodium (Laverania)</taxon>
    </lineage>
</organism>
<reference evidence="2" key="1">
    <citation type="submission" date="2015-07" db="EMBL/GenBank/DDBJ databases">
        <title>Annotation of Plasmodium falciparum RAJ116.</title>
        <authorList>
            <consortium name="The Broad Institute Genome Sequencing Platform"/>
            <person name="Volkman S.K."/>
            <person name="Neafsey D.E."/>
            <person name="Dash A.P."/>
            <person name="Chitnis C.E."/>
            <person name="Hartl D.L."/>
            <person name="Young S.K."/>
            <person name="Zeng Q."/>
            <person name="Koehrsen M."/>
            <person name="Alvarado L."/>
            <person name="Berlin A."/>
            <person name="Borenstein D."/>
            <person name="Chapman S.B."/>
            <person name="Chen Z."/>
            <person name="Engels R."/>
            <person name="Freedman E."/>
            <person name="Gellesch M."/>
            <person name="Goldberg J."/>
            <person name="Griggs A."/>
            <person name="Gujja S."/>
            <person name="Heilman E.R."/>
            <person name="Heiman D.I."/>
            <person name="Howarth C."/>
            <person name="Jen D."/>
            <person name="Larson L."/>
            <person name="Mehta T."/>
            <person name="Neiman D."/>
            <person name="Park D."/>
            <person name="Pearson M."/>
            <person name="Roberts A."/>
            <person name="Saif S."/>
            <person name="Shea T."/>
            <person name="Shenoy N."/>
            <person name="Sisk P."/>
            <person name="Stolte C."/>
            <person name="Sykes S."/>
            <person name="Walk T."/>
            <person name="White J."/>
            <person name="Yandava C."/>
            <person name="Haas B."/>
            <person name="Henn M.R."/>
            <person name="Nusbaum C."/>
            <person name="Birren B."/>
        </authorList>
    </citation>
    <scope>NUCLEOTIDE SEQUENCE [LARGE SCALE GENOMIC DNA]</scope>
    <source>
        <strain evidence="2">RAJ116</strain>
    </source>
</reference>
<gene>
    <name evidence="1" type="ORF">PFLG_02768</name>
</gene>